<keyword evidence="6" id="KW-1133">Transmembrane helix</keyword>
<organism evidence="9 10">
    <name type="scientific">Lyngbya confervoides BDU141951</name>
    <dbReference type="NCBI Taxonomy" id="1574623"/>
    <lineage>
        <taxon>Bacteria</taxon>
        <taxon>Bacillati</taxon>
        <taxon>Cyanobacteriota</taxon>
        <taxon>Cyanophyceae</taxon>
        <taxon>Oscillatoriophycideae</taxon>
        <taxon>Oscillatoriales</taxon>
        <taxon>Microcoleaceae</taxon>
        <taxon>Lyngbya</taxon>
    </lineage>
</organism>
<dbReference type="RefSeq" id="WP_166274920.1">
    <property type="nucleotide sequence ID" value="NZ_JTHE03000061.1"/>
</dbReference>
<evidence type="ECO:0000256" key="7">
    <source>
        <dbReference type="ARBA" id="ARBA00023136"/>
    </source>
</evidence>
<keyword evidence="4" id="KW-0997">Cell inner membrane</keyword>
<dbReference type="InterPro" id="IPR022346">
    <property type="entry name" value="T2SS_GspH"/>
</dbReference>
<keyword evidence="3" id="KW-0488">Methylation</keyword>
<evidence type="ECO:0000256" key="3">
    <source>
        <dbReference type="ARBA" id="ARBA00022481"/>
    </source>
</evidence>
<gene>
    <name evidence="9" type="ORF">QQ91_0010670</name>
</gene>
<dbReference type="GO" id="GO:0005886">
    <property type="term" value="C:plasma membrane"/>
    <property type="evidence" value="ECO:0007669"/>
    <property type="project" value="UniProtKB-SubCell"/>
</dbReference>
<evidence type="ECO:0000256" key="1">
    <source>
        <dbReference type="ARBA" id="ARBA00004377"/>
    </source>
</evidence>
<evidence type="ECO:0000313" key="9">
    <source>
        <dbReference type="EMBL" id="MCM1983279.1"/>
    </source>
</evidence>
<dbReference type="AlphaFoldDB" id="A0ABD4T3X3"/>
<reference evidence="9 10" key="1">
    <citation type="journal article" date="2015" name="Genome Announc.">
        <title>Draft Genome Sequence of Filamentous Marine Cyanobacterium Lyngbya confervoides Strain BDU141951.</title>
        <authorList>
            <person name="Chandrababunaidu M.M."/>
            <person name="Sen D."/>
            <person name="Tripathy S."/>
        </authorList>
    </citation>
    <scope>NUCLEOTIDE SEQUENCE [LARGE SCALE GENOMIC DNA]</scope>
    <source>
        <strain evidence="9 10">BDU141951</strain>
    </source>
</reference>
<protein>
    <submittedName>
        <fullName evidence="9">Prepilin-type N-terminal cleavage/methylation domain-containing protein</fullName>
    </submittedName>
</protein>
<keyword evidence="5" id="KW-0812">Transmembrane</keyword>
<dbReference type="SUPFAM" id="SSF54523">
    <property type="entry name" value="Pili subunits"/>
    <property type="match status" value="1"/>
</dbReference>
<evidence type="ECO:0000256" key="2">
    <source>
        <dbReference type="ARBA" id="ARBA00022475"/>
    </source>
</evidence>
<keyword evidence="10" id="KW-1185">Reference proteome</keyword>
<dbReference type="InterPro" id="IPR045584">
    <property type="entry name" value="Pilin-like"/>
</dbReference>
<dbReference type="Pfam" id="PF07963">
    <property type="entry name" value="N_methyl"/>
    <property type="match status" value="1"/>
</dbReference>
<dbReference type="InterPro" id="IPR012902">
    <property type="entry name" value="N_methyl_site"/>
</dbReference>
<evidence type="ECO:0000256" key="4">
    <source>
        <dbReference type="ARBA" id="ARBA00022519"/>
    </source>
</evidence>
<evidence type="ECO:0000313" key="10">
    <source>
        <dbReference type="Proteomes" id="UP000031561"/>
    </source>
</evidence>
<comment type="caution">
    <text evidence="9">The sequence shown here is derived from an EMBL/GenBank/DDBJ whole genome shotgun (WGS) entry which is preliminary data.</text>
</comment>
<name>A0ABD4T3X3_9CYAN</name>
<dbReference type="Gene3D" id="3.30.700.10">
    <property type="entry name" value="Glycoprotein, Type 4 Pilin"/>
    <property type="match status" value="1"/>
</dbReference>
<proteinExistence type="predicted"/>
<accession>A0ABD4T3X3</accession>
<dbReference type="EMBL" id="JTHE03000061">
    <property type="protein sequence ID" value="MCM1983279.1"/>
    <property type="molecule type" value="Genomic_DNA"/>
</dbReference>
<sequence length="194" mass="21110">MLPFSVPEHRSRSPFSVPGRRDCGWVPARGLDPDQGFTLTEMAVIVVVVGVLAAMASPSLRHHLNQVRLEGALLSLQGALREAQNEAIRRSQTCTVTVNPGVDSTITGSCLITGDRRLKEVELRHNRSSGPWHISFDYKGRNRDPANSGTIVLSVPNSRVRPLCLVMSVGIGLRRTGEYQGRLDSPLASDCLSS</sequence>
<evidence type="ECO:0000256" key="6">
    <source>
        <dbReference type="ARBA" id="ARBA00022989"/>
    </source>
</evidence>
<evidence type="ECO:0000256" key="5">
    <source>
        <dbReference type="ARBA" id="ARBA00022692"/>
    </source>
</evidence>
<keyword evidence="7" id="KW-0472">Membrane</keyword>
<keyword evidence="2" id="KW-1003">Cell membrane</keyword>
<dbReference type="NCBIfam" id="TIGR02532">
    <property type="entry name" value="IV_pilin_GFxxxE"/>
    <property type="match status" value="1"/>
</dbReference>
<feature type="domain" description="General secretion pathway GspH" evidence="8">
    <location>
        <begin position="75"/>
        <end position="168"/>
    </location>
</feature>
<comment type="subcellular location">
    <subcellularLocation>
        <location evidence="1">Cell inner membrane</location>
        <topology evidence="1">Single-pass membrane protein</topology>
    </subcellularLocation>
</comment>
<dbReference type="Pfam" id="PF12019">
    <property type="entry name" value="GspH"/>
    <property type="match status" value="1"/>
</dbReference>
<dbReference type="Proteomes" id="UP000031561">
    <property type="component" value="Unassembled WGS sequence"/>
</dbReference>
<evidence type="ECO:0000259" key="8">
    <source>
        <dbReference type="Pfam" id="PF12019"/>
    </source>
</evidence>